<keyword evidence="4" id="KW-0963">Cytoplasm</keyword>
<keyword evidence="6" id="KW-0378">Hydrolase</keyword>
<dbReference type="PANTHER" id="PTHR23114:SF17">
    <property type="entry name" value="M7GPPPN-MRNA HYDROLASE"/>
    <property type="match status" value="1"/>
</dbReference>
<evidence type="ECO:0000259" key="10">
    <source>
        <dbReference type="PROSITE" id="PS51462"/>
    </source>
</evidence>
<dbReference type="FunFam" id="1.10.10.1050:FF:000003">
    <property type="entry name" value="Decapping enzyme Dcp2, putative"/>
    <property type="match status" value="1"/>
</dbReference>
<dbReference type="CDD" id="cd03672">
    <property type="entry name" value="NUDIX_Dcp2p_Nudt20"/>
    <property type="match status" value="1"/>
</dbReference>
<dbReference type="InterPro" id="IPR015797">
    <property type="entry name" value="NUDIX_hydrolase-like_dom_sf"/>
</dbReference>
<feature type="compositionally biased region" description="Polar residues" evidence="9">
    <location>
        <begin position="377"/>
        <end position="392"/>
    </location>
</feature>
<dbReference type="Proteomes" id="UP000696485">
    <property type="component" value="Unassembled WGS sequence"/>
</dbReference>
<evidence type="ECO:0000256" key="1">
    <source>
        <dbReference type="ARBA" id="ARBA00001936"/>
    </source>
</evidence>
<dbReference type="GO" id="GO:0000290">
    <property type="term" value="P:deadenylation-dependent decapping of nuclear-transcribed mRNA"/>
    <property type="evidence" value="ECO:0007669"/>
    <property type="project" value="InterPro"/>
</dbReference>
<evidence type="ECO:0000256" key="4">
    <source>
        <dbReference type="ARBA" id="ARBA00022490"/>
    </source>
</evidence>
<dbReference type="InterPro" id="IPR036189">
    <property type="entry name" value="DCP2_BoxA_sf"/>
</dbReference>
<evidence type="ECO:0000313" key="11">
    <source>
        <dbReference type="EMBL" id="KAF9328565.1"/>
    </source>
</evidence>
<feature type="region of interest" description="Disordered" evidence="9">
    <location>
        <begin position="208"/>
        <end position="228"/>
    </location>
</feature>
<dbReference type="SMART" id="SM01125">
    <property type="entry name" value="DCP2"/>
    <property type="match status" value="1"/>
</dbReference>
<comment type="similarity">
    <text evidence="3">Belongs to the Nudix hydrolase family. DCP2 subfamily.</text>
</comment>
<sequence>MEWTNVSFDYVLDDLSARFILNLPEEELRSVERIFFQIEQAHWFYEDFIRERNPALPSFSLKKFSAKFFQHCPLLHEWSTEHETAFANFMEYKIRVPVCGAIILNEAMDKCILVKGWVAKSCWGFPKGKINKDEPDSLCAIREVWEETGFDISSRITNEDYVELTKNDQRIRLYIVKGVPEDTVFETQTRKEISKIEWHRLVDLPATKPKPMDRGHYSGKESGSDRASNANAIRNFNRYYMVTPFVQKLKSWIAMQRKIAKRKNSHIPVTPMVDHSSLPVVSSSTASRDSDLLKGMLGIGVTPSPPTPQPHNHYLDTPPTGSHPSSESLKAILGIQNNNSTPTTKAFSPSRPAFSSPESSTTGNGSETLKALLGISSADNTPLPQPFGTSPTLPHGLANHGSATHRQDSSPSLPHPMLNRHSMPAKPQGHSGPGAFGRKSSVDLLALLNGGSSLGTLDGGGGLSPMISHFIQPSNGPRGGYLSSNGNSRPLSYGGQGKLGGSTFASGYSGTRSGNNSPRVDPRRVKTNSMQNFTFDLDALV</sequence>
<evidence type="ECO:0000313" key="12">
    <source>
        <dbReference type="Proteomes" id="UP000696485"/>
    </source>
</evidence>
<keyword evidence="7" id="KW-0694">RNA-binding</keyword>
<dbReference type="GO" id="GO:0000184">
    <property type="term" value="P:nuclear-transcribed mRNA catabolic process, nonsense-mediated decay"/>
    <property type="evidence" value="ECO:0007669"/>
    <property type="project" value="InterPro"/>
</dbReference>
<feature type="region of interest" description="Disordered" evidence="9">
    <location>
        <begin position="300"/>
        <end position="434"/>
    </location>
</feature>
<evidence type="ECO:0000256" key="8">
    <source>
        <dbReference type="ARBA" id="ARBA00023211"/>
    </source>
</evidence>
<dbReference type="AlphaFoldDB" id="A0A9P5VK31"/>
<dbReference type="Gene3D" id="3.90.79.10">
    <property type="entry name" value="Nucleoside Triphosphate Pyrophosphohydrolase"/>
    <property type="match status" value="1"/>
</dbReference>
<proteinExistence type="inferred from homology"/>
<feature type="compositionally biased region" description="Polar residues" evidence="9">
    <location>
        <begin position="335"/>
        <end position="345"/>
    </location>
</feature>
<dbReference type="GO" id="GO:0030145">
    <property type="term" value="F:manganese ion binding"/>
    <property type="evidence" value="ECO:0007669"/>
    <property type="project" value="InterPro"/>
</dbReference>
<evidence type="ECO:0000256" key="6">
    <source>
        <dbReference type="ARBA" id="ARBA00022801"/>
    </source>
</evidence>
<dbReference type="Pfam" id="PF00293">
    <property type="entry name" value="NUDIX"/>
    <property type="match status" value="1"/>
</dbReference>
<keyword evidence="5" id="KW-0479">Metal-binding</keyword>
<dbReference type="PANTHER" id="PTHR23114">
    <property type="entry name" value="M7GPPPN-MRNA HYDROLASE"/>
    <property type="match status" value="1"/>
</dbReference>
<dbReference type="Pfam" id="PF05026">
    <property type="entry name" value="DCP2"/>
    <property type="match status" value="1"/>
</dbReference>
<feature type="region of interest" description="Disordered" evidence="9">
    <location>
        <begin position="478"/>
        <end position="524"/>
    </location>
</feature>
<comment type="cofactor">
    <cofactor evidence="1">
        <name>Mn(2+)</name>
        <dbReference type="ChEBI" id="CHEBI:29035"/>
    </cofactor>
</comment>
<evidence type="ECO:0000256" key="3">
    <source>
        <dbReference type="ARBA" id="ARBA00005279"/>
    </source>
</evidence>
<dbReference type="GO" id="GO:0000932">
    <property type="term" value="C:P-body"/>
    <property type="evidence" value="ECO:0007669"/>
    <property type="project" value="TreeGrafter"/>
</dbReference>
<dbReference type="SUPFAM" id="SSF140586">
    <property type="entry name" value="Dcp2 domain-like"/>
    <property type="match status" value="1"/>
</dbReference>
<name>A0A9P5VK31_9FUNG</name>
<gene>
    <name evidence="11" type="primary">DCP2_2</name>
    <name evidence="11" type="ORF">BG006_008271</name>
</gene>
<feature type="compositionally biased region" description="Polar residues" evidence="9">
    <location>
        <begin position="401"/>
        <end position="412"/>
    </location>
</feature>
<evidence type="ECO:0000256" key="7">
    <source>
        <dbReference type="ARBA" id="ARBA00022884"/>
    </source>
</evidence>
<protein>
    <submittedName>
        <fullName evidence="11">mRNA-decapping enzyme subunit 2</fullName>
    </submittedName>
</protein>
<dbReference type="InterPro" id="IPR020084">
    <property type="entry name" value="NUDIX_hydrolase_CS"/>
</dbReference>
<dbReference type="GO" id="GO:0140933">
    <property type="term" value="F:5'-(N(7)-methylguanosine 5'-triphospho)-[mRNA] hydrolase activity"/>
    <property type="evidence" value="ECO:0007669"/>
    <property type="project" value="InterPro"/>
</dbReference>
<dbReference type="FunFam" id="3.90.79.10:FF:000003">
    <property type="entry name" value="M7GpppN-mRNA hydrolase isoform 2"/>
    <property type="match status" value="1"/>
</dbReference>
<dbReference type="GO" id="GO:0003723">
    <property type="term" value="F:RNA binding"/>
    <property type="evidence" value="ECO:0007669"/>
    <property type="project" value="UniProtKB-KW"/>
</dbReference>
<comment type="caution">
    <text evidence="11">The sequence shown here is derived from an EMBL/GenBank/DDBJ whole genome shotgun (WGS) entry which is preliminary data.</text>
</comment>
<keyword evidence="8" id="KW-0464">Manganese</keyword>
<evidence type="ECO:0000256" key="2">
    <source>
        <dbReference type="ARBA" id="ARBA00004496"/>
    </source>
</evidence>
<organism evidence="11 12">
    <name type="scientific">Podila minutissima</name>
    <dbReference type="NCBI Taxonomy" id="64525"/>
    <lineage>
        <taxon>Eukaryota</taxon>
        <taxon>Fungi</taxon>
        <taxon>Fungi incertae sedis</taxon>
        <taxon>Mucoromycota</taxon>
        <taxon>Mortierellomycotina</taxon>
        <taxon>Mortierellomycetes</taxon>
        <taxon>Mortierellales</taxon>
        <taxon>Mortierellaceae</taxon>
        <taxon>Podila</taxon>
    </lineage>
</organism>
<feature type="compositionally biased region" description="Basic and acidic residues" evidence="9">
    <location>
        <begin position="210"/>
        <end position="224"/>
    </location>
</feature>
<dbReference type="InterPro" id="IPR007722">
    <property type="entry name" value="DCP2_BoxA"/>
</dbReference>
<feature type="compositionally biased region" description="Polar residues" evidence="9">
    <location>
        <begin position="319"/>
        <end position="328"/>
    </location>
</feature>
<dbReference type="EMBL" id="JAAAUY010000552">
    <property type="protein sequence ID" value="KAF9328565.1"/>
    <property type="molecule type" value="Genomic_DNA"/>
</dbReference>
<feature type="compositionally biased region" description="Polar residues" evidence="9">
    <location>
        <begin position="503"/>
        <end position="518"/>
    </location>
</feature>
<keyword evidence="12" id="KW-1185">Reference proteome</keyword>
<dbReference type="PROSITE" id="PS51462">
    <property type="entry name" value="NUDIX"/>
    <property type="match status" value="1"/>
</dbReference>
<dbReference type="Gene3D" id="1.10.10.1050">
    <property type="entry name" value="Dcp2, box A domain"/>
    <property type="match status" value="1"/>
</dbReference>
<comment type="subcellular location">
    <subcellularLocation>
        <location evidence="2">Cytoplasm</location>
    </subcellularLocation>
</comment>
<dbReference type="SUPFAM" id="SSF55811">
    <property type="entry name" value="Nudix"/>
    <property type="match status" value="1"/>
</dbReference>
<evidence type="ECO:0000256" key="5">
    <source>
        <dbReference type="ARBA" id="ARBA00022723"/>
    </source>
</evidence>
<accession>A0A9P5VK31</accession>
<dbReference type="InterPro" id="IPR000086">
    <property type="entry name" value="NUDIX_hydrolase_dom"/>
</dbReference>
<feature type="compositionally biased region" description="Low complexity" evidence="9">
    <location>
        <begin position="346"/>
        <end position="360"/>
    </location>
</feature>
<feature type="domain" description="Nudix hydrolase" evidence="10">
    <location>
        <begin position="94"/>
        <end position="222"/>
    </location>
</feature>
<evidence type="ECO:0000256" key="9">
    <source>
        <dbReference type="SAM" id="MobiDB-lite"/>
    </source>
</evidence>
<dbReference type="PROSITE" id="PS00893">
    <property type="entry name" value="NUDIX_BOX"/>
    <property type="match status" value="1"/>
</dbReference>
<dbReference type="InterPro" id="IPR044099">
    <property type="entry name" value="Dcp2_NUDIX"/>
</dbReference>
<reference evidence="11" key="1">
    <citation type="journal article" date="2020" name="Fungal Divers.">
        <title>Resolving the Mortierellaceae phylogeny through synthesis of multi-gene phylogenetics and phylogenomics.</title>
        <authorList>
            <person name="Vandepol N."/>
            <person name="Liber J."/>
            <person name="Desiro A."/>
            <person name="Na H."/>
            <person name="Kennedy M."/>
            <person name="Barry K."/>
            <person name="Grigoriev I.V."/>
            <person name="Miller A.N."/>
            <person name="O'Donnell K."/>
            <person name="Stajich J.E."/>
            <person name="Bonito G."/>
        </authorList>
    </citation>
    <scope>NUCLEOTIDE SEQUENCE</scope>
    <source>
        <strain evidence="11">NVP1</strain>
    </source>
</reference>